<comment type="caution">
    <text evidence="1">The sequence shown here is derived from an EMBL/GenBank/DDBJ whole genome shotgun (WGS) entry which is preliminary data.</text>
</comment>
<proteinExistence type="predicted"/>
<accession>A0ACC1CLA8</accession>
<name>A0ACC1CLA8_9NEOP</name>
<protein>
    <submittedName>
        <fullName evidence="1">Uncharacterized protein</fullName>
    </submittedName>
</protein>
<dbReference type="Proteomes" id="UP000824533">
    <property type="component" value="Linkage Group LG22"/>
</dbReference>
<gene>
    <name evidence="1" type="ORF">K1T71_012323</name>
</gene>
<dbReference type="EMBL" id="CM034408">
    <property type="protein sequence ID" value="KAJ0172350.1"/>
    <property type="molecule type" value="Genomic_DNA"/>
</dbReference>
<sequence>MLSPMLFLSVACSLPKIIVNVYHFLLFLEDHESYGSIGFIVMHTFQICFLLFTPFVLVELYTMEIEKIRMFLMHRLIDENNPAIRDDVDLFFRYVNTRSMKYKIFRIIPVNMTLPLELINLCITYVIVIINFTHLYG</sequence>
<keyword evidence="2" id="KW-1185">Reference proteome</keyword>
<reference evidence="1 2" key="1">
    <citation type="journal article" date="2021" name="Front. Genet.">
        <title>Chromosome-Level Genome Assembly Reveals Significant Gene Expansion in the Toll and IMD Signaling Pathways of Dendrolimus kikuchii.</title>
        <authorList>
            <person name="Zhou J."/>
            <person name="Wu P."/>
            <person name="Xiong Z."/>
            <person name="Liu N."/>
            <person name="Zhao N."/>
            <person name="Ji M."/>
            <person name="Qiu Y."/>
            <person name="Yang B."/>
        </authorList>
    </citation>
    <scope>NUCLEOTIDE SEQUENCE [LARGE SCALE GENOMIC DNA]</scope>
    <source>
        <strain evidence="1">Ann1</strain>
    </source>
</reference>
<organism evidence="1 2">
    <name type="scientific">Dendrolimus kikuchii</name>
    <dbReference type="NCBI Taxonomy" id="765133"/>
    <lineage>
        <taxon>Eukaryota</taxon>
        <taxon>Metazoa</taxon>
        <taxon>Ecdysozoa</taxon>
        <taxon>Arthropoda</taxon>
        <taxon>Hexapoda</taxon>
        <taxon>Insecta</taxon>
        <taxon>Pterygota</taxon>
        <taxon>Neoptera</taxon>
        <taxon>Endopterygota</taxon>
        <taxon>Lepidoptera</taxon>
        <taxon>Glossata</taxon>
        <taxon>Ditrysia</taxon>
        <taxon>Bombycoidea</taxon>
        <taxon>Lasiocampidae</taxon>
        <taxon>Dendrolimus</taxon>
    </lineage>
</organism>
<evidence type="ECO:0000313" key="2">
    <source>
        <dbReference type="Proteomes" id="UP000824533"/>
    </source>
</evidence>
<evidence type="ECO:0000313" key="1">
    <source>
        <dbReference type="EMBL" id="KAJ0172350.1"/>
    </source>
</evidence>